<gene>
    <name evidence="2" type="ORF">CBB_480</name>
</gene>
<reference evidence="3" key="1">
    <citation type="submission" date="2016-01" db="EMBL/GenBank/DDBJ databases">
        <title>Isolation and Characterization of Enterobacteria phage CBB.</title>
        <authorList>
            <person name="Buttimer C.T.H."/>
            <person name="Hendrix H."/>
            <person name="Alexandre H."/>
            <person name="O'Mahony J."/>
            <person name="Lavigne R."/>
            <person name="Coffey A."/>
        </authorList>
    </citation>
    <scope>NUCLEOTIDE SEQUENCE [LARGE SCALE GENOMIC DNA]</scope>
</reference>
<proteinExistence type="predicted"/>
<accession>A0A1L2CVI7</accession>
<evidence type="ECO:0000313" key="2">
    <source>
        <dbReference type="EMBL" id="AMM44043.1"/>
    </source>
</evidence>
<keyword evidence="1" id="KW-0472">Membrane</keyword>
<evidence type="ECO:0000313" key="3">
    <source>
        <dbReference type="Proteomes" id="UP000223891"/>
    </source>
</evidence>
<organism evidence="2 3">
    <name type="scientific">Pectobacterium phage vB_PcaM_CBB</name>
    <dbReference type="NCBI Taxonomy" id="2772511"/>
    <lineage>
        <taxon>Viruses</taxon>
        <taxon>Duplodnaviria</taxon>
        <taxon>Heunggongvirae</taxon>
        <taxon>Uroviricota</taxon>
        <taxon>Caudoviricetes</taxon>
        <taxon>Mimasvirus</taxon>
        <taxon>Mimasvirus CBB</taxon>
    </lineage>
</organism>
<protein>
    <submittedName>
        <fullName evidence="2">Putative membrane protein</fullName>
    </submittedName>
</protein>
<keyword evidence="3" id="KW-1185">Reference proteome</keyword>
<evidence type="ECO:0000256" key="1">
    <source>
        <dbReference type="SAM" id="Phobius"/>
    </source>
</evidence>
<name>A0A1L2CVI7_9CAUD</name>
<dbReference type="EMBL" id="KU574722">
    <property type="protein sequence ID" value="AMM44043.1"/>
    <property type="molecule type" value="Genomic_DNA"/>
</dbReference>
<sequence length="112" mass="12396">MTDIQILMFCTIVVSICACVIHNSTKTIAARLHCRAMGIEYEAPKSLPHSPYGVIHTNANDGSWGFCVTKNGEIYRSSKYASAPVYSNIKSAITVMNTYEKLEGYKITVLED</sequence>
<keyword evidence="1" id="KW-0812">Transmembrane</keyword>
<feature type="transmembrane region" description="Helical" evidence="1">
    <location>
        <begin position="6"/>
        <end position="25"/>
    </location>
</feature>
<keyword evidence="1" id="KW-1133">Transmembrane helix</keyword>
<dbReference type="Proteomes" id="UP000223891">
    <property type="component" value="Segment"/>
</dbReference>